<keyword evidence="1" id="KW-0436">Ligase</keyword>
<proteinExistence type="predicted"/>
<sequence>MPVIKLYYEDIEALTGTDRDTFIKRIPMIGADIERIEEEYIDIEFFPDRPDLYSPEGVARAMRGFLDIETGLTNYQVKNSDVSITLDEGIKHIRPYLGCAVVRGLRFDDYSIESLMAVQEDLHWGLGRDRKKVSIGIHDISKVTPPFRYIATDPEFSFVPLDFTDPMTMQDILKRHPKGTKYAHLMEKFKTYPLILDANNQVLSFPPIINGELTKVNYDTHDLFVDVTGLDKNVYTALNIVVTSLAERGGTIEEVTINNSIEGTTITPDLTPEEWVIDVEEVNSLIGISLSPMQIKEQLERMKFEAVIEQDHIKIRSPAYRADILHTWDIIEDIAIGYGYDNITPIIPKTVTVGRQHPISISNREIIHIMIGLGYYQVMPFTLTSEKIHYHNMQRSSDGKATSVRHPISEDQTMVRTTILPNLMEMLSLNQHRELPQRIFEVGDVLIDGSTIQHLAGVSIHPAANYTEIRAVVDAVMRERGIQYTIGKIDDPALLGGRRAKVLVDDKEAGILGEIHPDVITSFGMQQPAIGFELVI</sequence>
<evidence type="ECO:0000313" key="2">
    <source>
        <dbReference type="Proteomes" id="UP000315423"/>
    </source>
</evidence>
<protein>
    <submittedName>
        <fullName evidence="1">Phenylalanine--tRNA ligase subunit beta</fullName>
    </submittedName>
</protein>
<organism evidence="1 2">
    <name type="scientific">Candidatus Methanomarinus sp</name>
    <dbReference type="NCBI Taxonomy" id="3386244"/>
    <lineage>
        <taxon>Archaea</taxon>
        <taxon>Methanobacteriati</taxon>
        <taxon>Methanobacteriota</taxon>
        <taxon>Stenosarchaea group</taxon>
        <taxon>Methanomicrobia</taxon>
        <taxon>Methanosarcinales</taxon>
        <taxon>ANME-2 cluster</taxon>
        <taxon>Candidatus Methanocomedenaceae</taxon>
        <taxon>Candidatus Methanomarinus</taxon>
    </lineage>
</organism>
<dbReference type="EMBL" id="QYBA01000041">
    <property type="protein sequence ID" value="TKY92303.1"/>
    <property type="molecule type" value="Genomic_DNA"/>
</dbReference>
<name>A0AC61SC80_9EURY</name>
<gene>
    <name evidence="1" type="ORF">C5S46_01320</name>
</gene>
<evidence type="ECO:0000313" key="1">
    <source>
        <dbReference type="EMBL" id="TKY92303.1"/>
    </source>
</evidence>
<reference evidence="1" key="1">
    <citation type="submission" date="2018-09" db="EMBL/GenBank/DDBJ databases">
        <title>A genomic encyclopedia of anaerobic methanotrophic archaea.</title>
        <authorList>
            <person name="Skennerton C.T."/>
            <person name="Chadwick G.L."/>
            <person name="Laso-Perez R."/>
            <person name="Leu A.O."/>
            <person name="Speth D.R."/>
            <person name="Yu H."/>
            <person name="Morgan-Lang C."/>
            <person name="Hatzenpichler R."/>
            <person name="Goudeau D."/>
            <person name="Malmstrom R."/>
            <person name="Woyke T."/>
            <person name="Hallam S."/>
            <person name="Tyson G.W."/>
            <person name="Wegener G."/>
            <person name="Boetius A."/>
            <person name="Orphan V.J."/>
        </authorList>
    </citation>
    <scope>NUCLEOTIDE SEQUENCE</scope>
    <source>
        <strain evidence="1">CONS3730D10UFb2</strain>
    </source>
</reference>
<dbReference type="Proteomes" id="UP000315423">
    <property type="component" value="Unassembled WGS sequence"/>
</dbReference>
<accession>A0AC61SC80</accession>
<comment type="caution">
    <text evidence="1">The sequence shown here is derived from an EMBL/GenBank/DDBJ whole genome shotgun (WGS) entry which is preliminary data.</text>
</comment>